<dbReference type="SUPFAM" id="SSF51215">
    <property type="entry name" value="Regulatory protein AraC"/>
    <property type="match status" value="1"/>
</dbReference>
<gene>
    <name evidence="5" type="ORF">NYZ99_12295</name>
</gene>
<feature type="domain" description="HTH araC/xylS-type" evidence="4">
    <location>
        <begin position="145"/>
        <end position="243"/>
    </location>
</feature>
<dbReference type="InterPro" id="IPR014710">
    <property type="entry name" value="RmlC-like_jellyroll"/>
</dbReference>
<reference evidence="5" key="1">
    <citation type="submission" date="2022-09" db="EMBL/GenBank/DDBJ databases">
        <title>Maribacter litopenaei sp. nov., isolated from the intestinal tract of the Pacific White Shrimp, Litopenaeus vannamei.</title>
        <authorList>
            <person name="Kim S.Y."/>
            <person name="Hwang C.Y."/>
        </authorList>
    </citation>
    <scope>NUCLEOTIDE SEQUENCE</scope>
    <source>
        <strain evidence="5">HL-LV01</strain>
    </source>
</reference>
<dbReference type="SMART" id="SM00342">
    <property type="entry name" value="HTH_ARAC"/>
    <property type="match status" value="1"/>
</dbReference>
<protein>
    <submittedName>
        <fullName evidence="5">AraC family transcriptional regulator</fullName>
    </submittedName>
</protein>
<accession>A0ABY5Y4U8</accession>
<evidence type="ECO:0000259" key="4">
    <source>
        <dbReference type="PROSITE" id="PS01124"/>
    </source>
</evidence>
<dbReference type="PANTHER" id="PTHR43280">
    <property type="entry name" value="ARAC-FAMILY TRANSCRIPTIONAL REGULATOR"/>
    <property type="match status" value="1"/>
</dbReference>
<dbReference type="Proteomes" id="UP001059209">
    <property type="component" value="Chromosome"/>
</dbReference>
<dbReference type="PRINTS" id="PR00032">
    <property type="entry name" value="HTHARAC"/>
</dbReference>
<keyword evidence="3" id="KW-0804">Transcription</keyword>
<dbReference type="InterPro" id="IPR003313">
    <property type="entry name" value="AraC-bd"/>
</dbReference>
<keyword evidence="2" id="KW-0238">DNA-binding</keyword>
<evidence type="ECO:0000256" key="2">
    <source>
        <dbReference type="ARBA" id="ARBA00023125"/>
    </source>
</evidence>
<dbReference type="PANTHER" id="PTHR43280:SF32">
    <property type="entry name" value="TRANSCRIPTIONAL REGULATORY PROTEIN"/>
    <property type="match status" value="1"/>
</dbReference>
<dbReference type="InterPro" id="IPR018060">
    <property type="entry name" value="HTH_AraC"/>
</dbReference>
<evidence type="ECO:0000256" key="3">
    <source>
        <dbReference type="ARBA" id="ARBA00023163"/>
    </source>
</evidence>
<evidence type="ECO:0000256" key="1">
    <source>
        <dbReference type="ARBA" id="ARBA00023015"/>
    </source>
</evidence>
<dbReference type="Gene3D" id="1.10.10.60">
    <property type="entry name" value="Homeodomain-like"/>
    <property type="match status" value="1"/>
</dbReference>
<dbReference type="InterPro" id="IPR009057">
    <property type="entry name" value="Homeodomain-like_sf"/>
</dbReference>
<dbReference type="Pfam" id="PF12833">
    <property type="entry name" value="HTH_18"/>
    <property type="match status" value="1"/>
</dbReference>
<keyword evidence="1" id="KW-0805">Transcription regulation</keyword>
<dbReference type="InterPro" id="IPR020449">
    <property type="entry name" value="Tscrpt_reg_AraC-type_HTH"/>
</dbReference>
<organism evidence="5 6">
    <name type="scientific">Maribacter litopenaei</name>
    <dbReference type="NCBI Taxonomy" id="2976127"/>
    <lineage>
        <taxon>Bacteria</taxon>
        <taxon>Pseudomonadati</taxon>
        <taxon>Bacteroidota</taxon>
        <taxon>Flavobacteriia</taxon>
        <taxon>Flavobacteriales</taxon>
        <taxon>Flavobacteriaceae</taxon>
        <taxon>Maribacter</taxon>
    </lineage>
</organism>
<dbReference type="Pfam" id="PF02311">
    <property type="entry name" value="AraC_binding"/>
    <property type="match status" value="1"/>
</dbReference>
<keyword evidence="6" id="KW-1185">Reference proteome</keyword>
<name>A0ABY5Y4U8_9FLAO</name>
<evidence type="ECO:0000313" key="5">
    <source>
        <dbReference type="EMBL" id="UWX53899.1"/>
    </source>
</evidence>
<dbReference type="InterPro" id="IPR037923">
    <property type="entry name" value="HTH-like"/>
</dbReference>
<sequence length="243" mass="28090">MLQIFIIEKGEGRLHSEKQEFPITGPSVLIIPPNILHGFTFEADIPGEVLTVSESYLYTLCKDKPVLLEALKHLEVLNLPADSPIFADFSYWKEKIQEELFGEFTAKQLAMQSYFQLFLLEVVRYRNTHAQPEIAHENKALAYFRQFQQLIRETAQKPLTIKAYADRLHITRTHLNRICHTVARTTALNVVQDFTVNEAKKYLLNTSYTISEIAYFLNFNDPAYFGRLFKKKVGVSPGEFRRG</sequence>
<proteinExistence type="predicted"/>
<dbReference type="EMBL" id="CP104205">
    <property type="protein sequence ID" value="UWX53899.1"/>
    <property type="molecule type" value="Genomic_DNA"/>
</dbReference>
<evidence type="ECO:0000313" key="6">
    <source>
        <dbReference type="Proteomes" id="UP001059209"/>
    </source>
</evidence>
<dbReference type="RefSeq" id="WP_260571450.1">
    <property type="nucleotide sequence ID" value="NZ_CP104205.1"/>
</dbReference>
<dbReference type="Gene3D" id="2.60.120.10">
    <property type="entry name" value="Jelly Rolls"/>
    <property type="match status" value="1"/>
</dbReference>
<dbReference type="SUPFAM" id="SSF46689">
    <property type="entry name" value="Homeodomain-like"/>
    <property type="match status" value="1"/>
</dbReference>
<dbReference type="PROSITE" id="PS01124">
    <property type="entry name" value="HTH_ARAC_FAMILY_2"/>
    <property type="match status" value="1"/>
</dbReference>